<evidence type="ECO:0000259" key="6">
    <source>
        <dbReference type="Pfam" id="PF08281"/>
    </source>
</evidence>
<accession>A0ABT7NN89</accession>
<dbReference type="InterPro" id="IPR013325">
    <property type="entry name" value="RNA_pol_sigma_r2"/>
</dbReference>
<dbReference type="Gene3D" id="1.10.10.10">
    <property type="entry name" value="Winged helix-like DNA-binding domain superfamily/Winged helix DNA-binding domain"/>
    <property type="match status" value="1"/>
</dbReference>
<name>A0ABT7NN89_9SPHI</name>
<dbReference type="NCBIfam" id="TIGR02937">
    <property type="entry name" value="sigma70-ECF"/>
    <property type="match status" value="1"/>
</dbReference>
<dbReference type="PANTHER" id="PTHR43133">
    <property type="entry name" value="RNA POLYMERASE ECF-TYPE SIGMA FACTO"/>
    <property type="match status" value="1"/>
</dbReference>
<evidence type="ECO:0000256" key="1">
    <source>
        <dbReference type="ARBA" id="ARBA00010641"/>
    </source>
</evidence>
<keyword evidence="4" id="KW-0804">Transcription</keyword>
<dbReference type="Proteomes" id="UP001170954">
    <property type="component" value="Unassembled WGS sequence"/>
</dbReference>
<proteinExistence type="inferred from homology"/>
<reference evidence="7" key="2">
    <citation type="journal article" date="2022" name="Sci. Total Environ.">
        <title>Prevalence, transmission, and molecular epidemiology of tet(X)-positive bacteria among humans, animals, and environmental niches in China: An epidemiological, and genomic-based study.</title>
        <authorList>
            <person name="Dong N."/>
            <person name="Zeng Y."/>
            <person name="Cai C."/>
            <person name="Sun C."/>
            <person name="Lu J."/>
            <person name="Liu C."/>
            <person name="Zhou H."/>
            <person name="Sun Q."/>
            <person name="Shu L."/>
            <person name="Wang H."/>
            <person name="Wang Y."/>
            <person name="Wang S."/>
            <person name="Wu C."/>
            <person name="Chan E.W."/>
            <person name="Chen G."/>
            <person name="Shen Z."/>
            <person name="Chen S."/>
            <person name="Zhang R."/>
        </authorList>
    </citation>
    <scope>NUCLEOTIDE SEQUENCE</scope>
    <source>
        <strain evidence="7">R1692</strain>
    </source>
</reference>
<evidence type="ECO:0000256" key="2">
    <source>
        <dbReference type="ARBA" id="ARBA00023015"/>
    </source>
</evidence>
<reference evidence="7" key="1">
    <citation type="submission" date="2020-06" db="EMBL/GenBank/DDBJ databases">
        <authorList>
            <person name="Dong N."/>
        </authorList>
    </citation>
    <scope>NUCLEOTIDE SEQUENCE</scope>
    <source>
        <strain evidence="7">R1692</strain>
    </source>
</reference>
<dbReference type="InterPro" id="IPR013249">
    <property type="entry name" value="RNA_pol_sigma70_r4_t2"/>
</dbReference>
<feature type="domain" description="RNA polymerase sigma-70 region 2" evidence="5">
    <location>
        <begin position="12"/>
        <end position="74"/>
    </location>
</feature>
<dbReference type="CDD" id="cd06171">
    <property type="entry name" value="Sigma70_r4"/>
    <property type="match status" value="1"/>
</dbReference>
<evidence type="ECO:0000256" key="4">
    <source>
        <dbReference type="ARBA" id="ARBA00023163"/>
    </source>
</evidence>
<dbReference type="InterPro" id="IPR013324">
    <property type="entry name" value="RNA_pol_sigma_r3/r4-like"/>
</dbReference>
<dbReference type="RefSeq" id="WP_286651430.1">
    <property type="nucleotide sequence ID" value="NZ_JACAGK010000027.1"/>
</dbReference>
<comment type="caution">
    <text evidence="7">The sequence shown here is derived from an EMBL/GenBank/DDBJ whole genome shotgun (WGS) entry which is preliminary data.</text>
</comment>
<dbReference type="SUPFAM" id="SSF88659">
    <property type="entry name" value="Sigma3 and sigma4 domains of RNA polymerase sigma factors"/>
    <property type="match status" value="1"/>
</dbReference>
<comment type="similarity">
    <text evidence="1">Belongs to the sigma-70 factor family. ECF subfamily.</text>
</comment>
<dbReference type="InterPro" id="IPR014284">
    <property type="entry name" value="RNA_pol_sigma-70_dom"/>
</dbReference>
<feature type="domain" description="RNA polymerase sigma factor 70 region 4 type 2" evidence="6">
    <location>
        <begin position="106"/>
        <end position="156"/>
    </location>
</feature>
<evidence type="ECO:0000313" key="8">
    <source>
        <dbReference type="Proteomes" id="UP001170954"/>
    </source>
</evidence>
<gene>
    <name evidence="7" type="ORF">HX018_10740</name>
</gene>
<dbReference type="SUPFAM" id="SSF88946">
    <property type="entry name" value="Sigma2 domain of RNA polymerase sigma factors"/>
    <property type="match status" value="1"/>
</dbReference>
<dbReference type="Pfam" id="PF08281">
    <property type="entry name" value="Sigma70_r4_2"/>
    <property type="match status" value="1"/>
</dbReference>
<evidence type="ECO:0000256" key="3">
    <source>
        <dbReference type="ARBA" id="ARBA00023082"/>
    </source>
</evidence>
<dbReference type="Gene3D" id="1.10.1740.10">
    <property type="match status" value="1"/>
</dbReference>
<dbReference type="Pfam" id="PF04542">
    <property type="entry name" value="Sigma70_r2"/>
    <property type="match status" value="1"/>
</dbReference>
<dbReference type="EMBL" id="JACAGK010000027">
    <property type="protein sequence ID" value="MDM1048716.1"/>
    <property type="molecule type" value="Genomic_DNA"/>
</dbReference>
<evidence type="ECO:0000313" key="7">
    <source>
        <dbReference type="EMBL" id="MDM1048716.1"/>
    </source>
</evidence>
<evidence type="ECO:0000259" key="5">
    <source>
        <dbReference type="Pfam" id="PF04542"/>
    </source>
</evidence>
<dbReference type="InterPro" id="IPR039425">
    <property type="entry name" value="RNA_pol_sigma-70-like"/>
</dbReference>
<keyword evidence="2" id="KW-0805">Transcription regulation</keyword>
<keyword evidence="8" id="KW-1185">Reference proteome</keyword>
<sequence length="168" mass="19595">MNNDFFKKEVLAHSAALMQYATKFTGNDEDAQDLVQSTLLKVVRNHTKFVKGTNVLGWIYTIMRNTFINECRKSTLAQKYRSYQQSQESKVLTSVSNHGERTFIKGEIQEALQSLPEKYSQAFMMHFEGYKYHEIAAHLDIPEGTVKTRIHTARKILQQKLKEYQWNV</sequence>
<dbReference type="PANTHER" id="PTHR43133:SF25">
    <property type="entry name" value="RNA POLYMERASE SIGMA FACTOR RFAY-RELATED"/>
    <property type="match status" value="1"/>
</dbReference>
<dbReference type="InterPro" id="IPR007627">
    <property type="entry name" value="RNA_pol_sigma70_r2"/>
</dbReference>
<protein>
    <submittedName>
        <fullName evidence="7">RNA polymerase sigma factor</fullName>
    </submittedName>
</protein>
<organism evidence="7 8">
    <name type="scientific">Sphingobacterium hotanense</name>
    <dbReference type="NCBI Taxonomy" id="649196"/>
    <lineage>
        <taxon>Bacteria</taxon>
        <taxon>Pseudomonadati</taxon>
        <taxon>Bacteroidota</taxon>
        <taxon>Sphingobacteriia</taxon>
        <taxon>Sphingobacteriales</taxon>
        <taxon>Sphingobacteriaceae</taxon>
        <taxon>Sphingobacterium</taxon>
    </lineage>
</organism>
<dbReference type="InterPro" id="IPR036388">
    <property type="entry name" value="WH-like_DNA-bd_sf"/>
</dbReference>
<keyword evidence="3" id="KW-0731">Sigma factor</keyword>